<evidence type="ECO:0000256" key="2">
    <source>
        <dbReference type="SAM" id="MobiDB-lite"/>
    </source>
</evidence>
<dbReference type="Pfam" id="PF03194">
    <property type="entry name" value="LUC7"/>
    <property type="match status" value="2"/>
</dbReference>
<dbReference type="EMBL" id="KT991414">
    <property type="protein sequence ID" value="ALT32103.1"/>
    <property type="molecule type" value="Genomic_DNA"/>
</dbReference>
<proteinExistence type="inferred from homology"/>
<evidence type="ECO:0000313" key="3">
    <source>
        <dbReference type="EMBL" id="ALT32103.1"/>
    </source>
</evidence>
<feature type="region of interest" description="Disordered" evidence="2">
    <location>
        <begin position="313"/>
        <end position="336"/>
    </location>
</feature>
<feature type="region of interest" description="Disordered" evidence="2">
    <location>
        <begin position="201"/>
        <end position="243"/>
    </location>
</feature>
<dbReference type="InterPro" id="IPR004882">
    <property type="entry name" value="Luc7-rel"/>
</dbReference>
<protein>
    <submittedName>
        <fullName evidence="3">Putative Luc7-like protein 3</fullName>
    </submittedName>
</protein>
<dbReference type="AlphaFoldDB" id="A0A0U3AAD6"/>
<dbReference type="GO" id="GO:0003729">
    <property type="term" value="F:mRNA binding"/>
    <property type="evidence" value="ECO:0007669"/>
    <property type="project" value="InterPro"/>
</dbReference>
<feature type="compositionally biased region" description="Basic and acidic residues" evidence="2">
    <location>
        <begin position="201"/>
        <end position="238"/>
    </location>
</feature>
<reference evidence="3" key="1">
    <citation type="journal article" date="2016" name="Curr. Biol.">
        <title>The Compact Body Plan of Tardigrades Evolved by the Loss of a Large Body Region.</title>
        <authorList>
            <person name="Smith F.W."/>
            <person name="Boothby T.C."/>
            <person name="Giovannini I."/>
            <person name="Rebecchi L."/>
            <person name="Jockusch E.L."/>
            <person name="Goldstein B."/>
        </authorList>
    </citation>
    <scope>NUCLEOTIDE SEQUENCE</scope>
</reference>
<evidence type="ECO:0000256" key="1">
    <source>
        <dbReference type="ARBA" id="ARBA00005655"/>
    </source>
</evidence>
<dbReference type="PANTHER" id="PTHR12375">
    <property type="entry name" value="RNA-BINDING PROTEIN LUC7-RELATED"/>
    <property type="match status" value="1"/>
</dbReference>
<dbReference type="GO" id="GO:0006376">
    <property type="term" value="P:mRNA splice site recognition"/>
    <property type="evidence" value="ECO:0007669"/>
    <property type="project" value="InterPro"/>
</dbReference>
<sequence>MAKDYMAQLLDEMMGRGRNLAPNEQKDLNWDDESVCKHYLVNYCPNELFTNTKADLGICRLIHDDKLAEKYRASPKKGTLGYEDKFMRFLQDMIQEVDRRIDRGRGRLEATKQVAGKVEEAQLKLRLSDQLRKDRDGVIATMESAVQQEKQLEVCQTCGAFLIVGDAQQRIDDHLSGKQHVGYARIKQTLKEEEEKLAKELEERRKARDGGRESSRGKSEKSDRKDVSARDRDRDPRGTDTVANVVWRETTNVAVRGAAVRKASILVMGGTWTRGAAIGPAVTVVAAAPQSLAGMIVTGRGIARENGAVDRVSGRRDVVGDRHRRKNDLPNLDADPLRQVCRGSSSGKKRAADNSNGHTVAAAVAMIEDRTENEKVPPSLDSIHLPKNKFVPAMPMEEEKEETAVAPSDD</sequence>
<feature type="region of interest" description="Disordered" evidence="2">
    <location>
        <begin position="370"/>
        <end position="410"/>
    </location>
</feature>
<dbReference type="GO" id="GO:0005685">
    <property type="term" value="C:U1 snRNP"/>
    <property type="evidence" value="ECO:0007669"/>
    <property type="project" value="InterPro"/>
</dbReference>
<organism evidence="3">
    <name type="scientific">Hypsibius dujardini</name>
    <name type="common">Water bear</name>
    <name type="synonym">Macrobiotus dujardini</name>
    <dbReference type="NCBI Taxonomy" id="232323"/>
    <lineage>
        <taxon>Eukaryota</taxon>
        <taxon>Metazoa</taxon>
        <taxon>Ecdysozoa</taxon>
        <taxon>Tardigrada</taxon>
        <taxon>Eutardigrada</taxon>
        <taxon>Parachela</taxon>
        <taxon>Hypsibioidea</taxon>
        <taxon>Hypsibiidae</taxon>
        <taxon>Hypsibius</taxon>
    </lineage>
</organism>
<name>A0A0U3AAD6_HYPDU</name>
<comment type="similarity">
    <text evidence="1">Belongs to the Luc7 family.</text>
</comment>
<accession>A0A0U3AAD6</accession>